<evidence type="ECO:0000313" key="4">
    <source>
        <dbReference type="Proteomes" id="UP000095390"/>
    </source>
</evidence>
<comment type="similarity">
    <text evidence="1">Belongs to the LytR/CpsA/Psr (LCP) family.</text>
</comment>
<reference evidence="3 4" key="1">
    <citation type="submission" date="2015-09" db="EMBL/GenBank/DDBJ databases">
        <authorList>
            <consortium name="Pathogen Informatics"/>
        </authorList>
    </citation>
    <scope>NUCLEOTIDE SEQUENCE [LARGE SCALE GENOMIC DNA]</scope>
    <source>
        <strain evidence="3 4">2789STDY5834966</strain>
    </source>
</reference>
<evidence type="ECO:0000256" key="1">
    <source>
        <dbReference type="ARBA" id="ARBA00006068"/>
    </source>
</evidence>
<dbReference type="EMBL" id="CYYC01000027">
    <property type="protein sequence ID" value="CUN09134.1"/>
    <property type="molecule type" value="Genomic_DNA"/>
</dbReference>
<dbReference type="OrthoDB" id="3172933at2"/>
<dbReference type="InterPro" id="IPR004474">
    <property type="entry name" value="LytR_CpsA_psr"/>
</dbReference>
<dbReference type="GeneID" id="75047209"/>
<dbReference type="Pfam" id="PF03816">
    <property type="entry name" value="LytR_cpsA_psr"/>
    <property type="match status" value="1"/>
</dbReference>
<dbReference type="Gene3D" id="3.40.630.190">
    <property type="entry name" value="LCP protein"/>
    <property type="match status" value="1"/>
</dbReference>
<dbReference type="PANTHER" id="PTHR33392">
    <property type="entry name" value="POLYISOPRENYL-TEICHOIC ACID--PEPTIDOGLYCAN TEICHOIC ACID TRANSFERASE TAGU"/>
    <property type="match status" value="1"/>
</dbReference>
<accession>A0A173U2N5</accession>
<evidence type="ECO:0000313" key="3">
    <source>
        <dbReference type="EMBL" id="CUN09134.1"/>
    </source>
</evidence>
<dbReference type="InterPro" id="IPR050922">
    <property type="entry name" value="LytR/CpsA/Psr_CW_biosynth"/>
</dbReference>
<proteinExistence type="inferred from homology"/>
<dbReference type="PANTHER" id="PTHR33392:SF6">
    <property type="entry name" value="POLYISOPRENYL-TEICHOIC ACID--PEPTIDOGLYCAN TEICHOIC ACID TRANSFERASE TAGU"/>
    <property type="match status" value="1"/>
</dbReference>
<dbReference type="RefSeq" id="WP_005348457.1">
    <property type="nucleotide sequence ID" value="NZ_CAUBNB010000174.1"/>
</dbReference>
<dbReference type="Proteomes" id="UP000095390">
    <property type="component" value="Unassembled WGS sequence"/>
</dbReference>
<evidence type="ECO:0000259" key="2">
    <source>
        <dbReference type="Pfam" id="PF03816"/>
    </source>
</evidence>
<sequence>MAKKYYSRSEKEKLAKKLAAVVAVFVIVCTATVVIGHIVDNQKMNTGQKDAAAASDIVTINGVKCKPNWDVQTYLFIGEDDRGVKTGKTESDGTGQSDVLELLVIDTKKNIYHKLPINRDTITDVKSLDDDGSYLATTKTQIALAHAKGDGMELSCENTVDAVSHMLYGIRIEGYISLNMDSIKILNHLAGGVPVTIEDDFSQSDPSLVMGQNITLTDDQAMHYVHDRMNVGDGTNECRMRRQKAYVDALFPLYKAKLQADSGFINEFYNDLSDYMVTDMSVGEMGNVANMIMNSEDKGELSIKGTNAIAEDDGFNEFTMDETSRGEVAMELFFNKVEK</sequence>
<feature type="domain" description="Cell envelope-related transcriptional attenuator" evidence="2">
    <location>
        <begin position="97"/>
        <end position="251"/>
    </location>
</feature>
<protein>
    <submittedName>
        <fullName evidence="3">Membrane-bound transcriptional regulator LytR</fullName>
    </submittedName>
</protein>
<gene>
    <name evidence="3" type="ORF">ERS852578_02125</name>
</gene>
<organism evidence="3 4">
    <name type="scientific">Anaerobutyricum hallii</name>
    <dbReference type="NCBI Taxonomy" id="39488"/>
    <lineage>
        <taxon>Bacteria</taxon>
        <taxon>Bacillati</taxon>
        <taxon>Bacillota</taxon>
        <taxon>Clostridia</taxon>
        <taxon>Lachnospirales</taxon>
        <taxon>Lachnospiraceae</taxon>
        <taxon>Anaerobutyricum</taxon>
    </lineage>
</organism>
<name>A0A173U2N5_9FIRM</name>
<dbReference type="AlphaFoldDB" id="A0A173U2N5"/>